<evidence type="ECO:0000313" key="2">
    <source>
        <dbReference type="EMBL" id="KAK0513488.1"/>
    </source>
</evidence>
<keyword evidence="3" id="KW-1185">Reference proteome</keyword>
<gene>
    <name evidence="2" type="ORF">JMJ35_004474</name>
</gene>
<proteinExistence type="predicted"/>
<feature type="domain" description="Alpha/beta hydrolase fold-3" evidence="1">
    <location>
        <begin position="90"/>
        <end position="319"/>
    </location>
</feature>
<dbReference type="PANTHER" id="PTHR23025:SF4">
    <property type="entry name" value="ALPHA_BETA HYDROLASE FOLD-3 DOMAIN-CONTAINING PROTEIN"/>
    <property type="match status" value="1"/>
</dbReference>
<protein>
    <recommendedName>
        <fullName evidence="1">Alpha/beta hydrolase fold-3 domain-containing protein</fullName>
    </recommendedName>
</protein>
<dbReference type="GO" id="GO:0004771">
    <property type="term" value="F:sterol ester esterase activity"/>
    <property type="evidence" value="ECO:0007669"/>
    <property type="project" value="TreeGrafter"/>
</dbReference>
<sequence length="356" mass="39479">MTANAASISEQRGRRYLRYQAYIWRFLARIGFYIHNFAHPRPPSPSFYHTFTTKSLANAASSPTTLHLAVYVPADYGVQTKIHGRKYPVVVLFHGGGFTMGTGIDDARWATIVVNEVDAVVVSVCYRLALEHPFPTAVEDGLEAVLFIAAHADVFGVDISKMALSGFSAGGNLAFTVPLRLQEHILSMQADHGGPEIPFAVLPIPHLVSIVAWYPSLDNRLTRAQRRSSCPRPDKTLPPILTNLFDESYFPDPSCKTSIHASPAAAPDEMLLQALPDTVAIFVCEWDMLLQEGKDFAERLEGLGKQVSCTVIKGRRHGFDKTPNPFKLDPTIDLHYRQGCDTLRKAFETQSRCPKL</sequence>
<dbReference type="GO" id="GO:0005829">
    <property type="term" value="C:cytosol"/>
    <property type="evidence" value="ECO:0007669"/>
    <property type="project" value="TreeGrafter"/>
</dbReference>
<dbReference type="EMBL" id="JAFEKC020000008">
    <property type="protein sequence ID" value="KAK0513488.1"/>
    <property type="molecule type" value="Genomic_DNA"/>
</dbReference>
<dbReference type="AlphaFoldDB" id="A0AA39R535"/>
<dbReference type="GO" id="GO:0019433">
    <property type="term" value="P:triglyceride catabolic process"/>
    <property type="evidence" value="ECO:0007669"/>
    <property type="project" value="TreeGrafter"/>
</dbReference>
<dbReference type="GO" id="GO:0004806">
    <property type="term" value="F:triacylglycerol lipase activity"/>
    <property type="evidence" value="ECO:0007669"/>
    <property type="project" value="TreeGrafter"/>
</dbReference>
<organism evidence="2 3">
    <name type="scientific">Cladonia borealis</name>
    <dbReference type="NCBI Taxonomy" id="184061"/>
    <lineage>
        <taxon>Eukaryota</taxon>
        <taxon>Fungi</taxon>
        <taxon>Dikarya</taxon>
        <taxon>Ascomycota</taxon>
        <taxon>Pezizomycotina</taxon>
        <taxon>Lecanoromycetes</taxon>
        <taxon>OSLEUM clade</taxon>
        <taxon>Lecanoromycetidae</taxon>
        <taxon>Lecanorales</taxon>
        <taxon>Lecanorineae</taxon>
        <taxon>Cladoniaceae</taxon>
        <taxon>Cladonia</taxon>
    </lineage>
</organism>
<dbReference type="Gene3D" id="3.40.50.1820">
    <property type="entry name" value="alpha/beta hydrolase"/>
    <property type="match status" value="1"/>
</dbReference>
<dbReference type="InterPro" id="IPR029058">
    <property type="entry name" value="AB_hydrolase_fold"/>
</dbReference>
<name>A0AA39R535_9LECA</name>
<dbReference type="SUPFAM" id="SSF53474">
    <property type="entry name" value="alpha/beta-Hydrolases"/>
    <property type="match status" value="1"/>
</dbReference>
<dbReference type="InterPro" id="IPR013094">
    <property type="entry name" value="AB_hydrolase_3"/>
</dbReference>
<dbReference type="Proteomes" id="UP001166286">
    <property type="component" value="Unassembled WGS sequence"/>
</dbReference>
<evidence type="ECO:0000259" key="1">
    <source>
        <dbReference type="Pfam" id="PF07859"/>
    </source>
</evidence>
<accession>A0AA39R535</accession>
<dbReference type="Pfam" id="PF07859">
    <property type="entry name" value="Abhydrolase_3"/>
    <property type="match status" value="1"/>
</dbReference>
<dbReference type="PANTHER" id="PTHR23025">
    <property type="entry name" value="TRIACYLGLYCEROL LIPASE"/>
    <property type="match status" value="1"/>
</dbReference>
<reference evidence="2" key="1">
    <citation type="submission" date="2023-03" db="EMBL/GenBank/DDBJ databases">
        <title>Complete genome of Cladonia borealis.</title>
        <authorList>
            <person name="Park H."/>
        </authorList>
    </citation>
    <scope>NUCLEOTIDE SEQUENCE</scope>
    <source>
        <strain evidence="2">ANT050790</strain>
    </source>
</reference>
<comment type="caution">
    <text evidence="2">The sequence shown here is derived from an EMBL/GenBank/DDBJ whole genome shotgun (WGS) entry which is preliminary data.</text>
</comment>
<evidence type="ECO:0000313" key="3">
    <source>
        <dbReference type="Proteomes" id="UP001166286"/>
    </source>
</evidence>